<organism evidence="1">
    <name type="scientific">uncultured Rubrobacteraceae bacterium</name>
    <dbReference type="NCBI Taxonomy" id="349277"/>
    <lineage>
        <taxon>Bacteria</taxon>
        <taxon>Bacillati</taxon>
        <taxon>Actinomycetota</taxon>
        <taxon>Rubrobacteria</taxon>
        <taxon>Rubrobacterales</taxon>
        <taxon>Rubrobacteraceae</taxon>
        <taxon>environmental samples</taxon>
    </lineage>
</organism>
<evidence type="ECO:0000313" key="1">
    <source>
        <dbReference type="EMBL" id="CAA9390259.1"/>
    </source>
</evidence>
<dbReference type="Pfam" id="PF04075">
    <property type="entry name" value="F420H2_quin_red"/>
    <property type="match status" value="1"/>
</dbReference>
<evidence type="ECO:0008006" key="2">
    <source>
        <dbReference type="Google" id="ProtNLM"/>
    </source>
</evidence>
<accession>A0A6J4NS73</accession>
<name>A0A6J4NS73_9ACTN</name>
<dbReference type="GO" id="GO:0016491">
    <property type="term" value="F:oxidoreductase activity"/>
    <property type="evidence" value="ECO:0007669"/>
    <property type="project" value="InterPro"/>
</dbReference>
<protein>
    <recommendedName>
        <fullName evidence="2">AclJ</fullName>
    </recommendedName>
</protein>
<proteinExistence type="predicted"/>
<dbReference type="InterPro" id="IPR004378">
    <property type="entry name" value="F420H2_quin_Rdtase"/>
</dbReference>
<dbReference type="Gene3D" id="2.30.110.10">
    <property type="entry name" value="Electron Transport, Fmn-binding Protein, Chain A"/>
    <property type="match status" value="1"/>
</dbReference>
<dbReference type="NCBIfam" id="TIGR00026">
    <property type="entry name" value="hi_GC_TIGR00026"/>
    <property type="match status" value="1"/>
</dbReference>
<dbReference type="EMBL" id="CADCUT010000033">
    <property type="protein sequence ID" value="CAA9390259.1"/>
    <property type="molecule type" value="Genomic_DNA"/>
</dbReference>
<sequence>MDEAVRRALAIDKSSPARDRTVDITTIGRRSGRPRRIEIWFYRADGKVYLSSMPAKRGWYANLKANPAFTFHLKNGVVADLPATAVPVTDEAERRRVFAHFVDDLNQPGNPGRIAQPTHVEDWVAGSPLMEISFDE</sequence>
<reference evidence="1" key="1">
    <citation type="submission" date="2020-02" db="EMBL/GenBank/DDBJ databases">
        <authorList>
            <person name="Meier V. D."/>
        </authorList>
    </citation>
    <scope>NUCLEOTIDE SEQUENCE</scope>
    <source>
        <strain evidence="1">AVDCRST_MAG03</strain>
    </source>
</reference>
<dbReference type="SUPFAM" id="SSF50475">
    <property type="entry name" value="FMN-binding split barrel"/>
    <property type="match status" value="1"/>
</dbReference>
<gene>
    <name evidence="1" type="ORF">AVDCRST_MAG03-543</name>
</gene>
<dbReference type="AlphaFoldDB" id="A0A6J4NS73"/>
<dbReference type="InterPro" id="IPR012349">
    <property type="entry name" value="Split_barrel_FMN-bd"/>
</dbReference>